<comment type="caution">
    <text evidence="5">The sequence shown here is derived from an EMBL/GenBank/DDBJ whole genome shotgun (WGS) entry which is preliminary data.</text>
</comment>
<dbReference type="GO" id="GO:0006886">
    <property type="term" value="P:intracellular protein transport"/>
    <property type="evidence" value="ECO:0007669"/>
    <property type="project" value="TreeGrafter"/>
</dbReference>
<dbReference type="OrthoDB" id="414781at2759"/>
<dbReference type="GO" id="GO:0043001">
    <property type="term" value="P:Golgi to plasma membrane protein transport"/>
    <property type="evidence" value="ECO:0007669"/>
    <property type="project" value="TreeGrafter"/>
</dbReference>
<feature type="binding site" evidence="3">
    <location>
        <position position="98"/>
    </location>
    <ligand>
        <name>GTP</name>
        <dbReference type="ChEBI" id="CHEBI:37565"/>
    </ligand>
</feature>
<evidence type="ECO:0000313" key="5">
    <source>
        <dbReference type="EMBL" id="RUP46663.1"/>
    </source>
</evidence>
<proteinExistence type="predicted"/>
<dbReference type="GO" id="GO:0005525">
    <property type="term" value="F:GTP binding"/>
    <property type="evidence" value="ECO:0007669"/>
    <property type="project" value="UniProtKB-KW"/>
</dbReference>
<dbReference type="Proteomes" id="UP000268093">
    <property type="component" value="Unassembled WGS sequence"/>
</dbReference>
<evidence type="ECO:0000313" key="6">
    <source>
        <dbReference type="Proteomes" id="UP000268093"/>
    </source>
</evidence>
<keyword evidence="5" id="KW-0378">Hydrolase</keyword>
<dbReference type="InterPro" id="IPR024156">
    <property type="entry name" value="Small_GTPase_ARF"/>
</dbReference>
<dbReference type="GO" id="GO:0003924">
    <property type="term" value="F:GTPase activity"/>
    <property type="evidence" value="ECO:0007669"/>
    <property type="project" value="InterPro"/>
</dbReference>
<dbReference type="EMBL" id="RBNI01005471">
    <property type="protein sequence ID" value="RUP46663.1"/>
    <property type="molecule type" value="Genomic_DNA"/>
</dbReference>
<protein>
    <submittedName>
        <fullName evidence="5">P-loop containing nucleoside triphosphate hydrolase protein</fullName>
    </submittedName>
</protein>
<dbReference type="PROSITE" id="PS51417">
    <property type="entry name" value="ARF"/>
    <property type="match status" value="1"/>
</dbReference>
<feature type="region of interest" description="Disordered" evidence="4">
    <location>
        <begin position="32"/>
        <end position="82"/>
    </location>
</feature>
<keyword evidence="1 3" id="KW-0547">Nucleotide-binding</keyword>
<dbReference type="GO" id="GO:0005794">
    <property type="term" value="C:Golgi apparatus"/>
    <property type="evidence" value="ECO:0007669"/>
    <property type="project" value="TreeGrafter"/>
</dbReference>
<dbReference type="InterPro" id="IPR027417">
    <property type="entry name" value="P-loop_NTPase"/>
</dbReference>
<keyword evidence="2 3" id="KW-0342">GTP-binding</keyword>
<organism evidence="5 6">
    <name type="scientific">Jimgerdemannia flammicorona</name>
    <dbReference type="NCBI Taxonomy" id="994334"/>
    <lineage>
        <taxon>Eukaryota</taxon>
        <taxon>Fungi</taxon>
        <taxon>Fungi incertae sedis</taxon>
        <taxon>Mucoromycota</taxon>
        <taxon>Mucoromycotina</taxon>
        <taxon>Endogonomycetes</taxon>
        <taxon>Endogonales</taxon>
        <taxon>Endogonaceae</taxon>
        <taxon>Jimgerdemannia</taxon>
    </lineage>
</organism>
<dbReference type="InterPro" id="IPR006689">
    <property type="entry name" value="Small_GTPase_ARF/SAR"/>
</dbReference>
<evidence type="ECO:0000256" key="4">
    <source>
        <dbReference type="SAM" id="MobiDB-lite"/>
    </source>
</evidence>
<name>A0A433D766_9FUNG</name>
<sequence length="142" mass="16547">MYTLLSGFYKYITRREEYYVVIVGLDNAGKTVRRPRTSLHSQPHLFLTAPSRRTDTPRTHQTPLSRHPRPGARQDRPDGRAQQIDIGRSRINFWDLGGQSELHSIWEKYYTECHAIVFVVDATDRSRIEEVKETFGTRLGFP</sequence>
<dbReference type="Gene3D" id="3.40.50.300">
    <property type="entry name" value="P-loop containing nucleotide triphosphate hydrolases"/>
    <property type="match status" value="1"/>
</dbReference>
<accession>A0A433D766</accession>
<keyword evidence="6" id="KW-1185">Reference proteome</keyword>
<dbReference type="AlphaFoldDB" id="A0A433D766"/>
<dbReference type="PANTHER" id="PTHR45909:SF1">
    <property type="entry name" value="ADP-RIBOSYLATION FACTOR-RELATED PROTEIN 1"/>
    <property type="match status" value="1"/>
</dbReference>
<dbReference type="Pfam" id="PF00025">
    <property type="entry name" value="Arf"/>
    <property type="match status" value="1"/>
</dbReference>
<evidence type="ECO:0000256" key="2">
    <source>
        <dbReference type="ARBA" id="ARBA00023134"/>
    </source>
</evidence>
<reference evidence="5 6" key="1">
    <citation type="journal article" date="2018" name="New Phytol.">
        <title>Phylogenomics of Endogonaceae and evolution of mycorrhizas within Mucoromycota.</title>
        <authorList>
            <person name="Chang Y."/>
            <person name="Desiro A."/>
            <person name="Na H."/>
            <person name="Sandor L."/>
            <person name="Lipzen A."/>
            <person name="Clum A."/>
            <person name="Barry K."/>
            <person name="Grigoriev I.V."/>
            <person name="Martin F.M."/>
            <person name="Stajich J.E."/>
            <person name="Smith M.E."/>
            <person name="Bonito G."/>
            <person name="Spatafora J.W."/>
        </authorList>
    </citation>
    <scope>NUCLEOTIDE SEQUENCE [LARGE SCALE GENOMIC DNA]</scope>
    <source>
        <strain evidence="5 6">GMNB39</strain>
    </source>
</reference>
<evidence type="ECO:0000256" key="3">
    <source>
        <dbReference type="PIRSR" id="PIRSR606689-1"/>
    </source>
</evidence>
<dbReference type="PANTHER" id="PTHR45909">
    <property type="entry name" value="ADP-RIBOSYLATION FACTOR-RELATED PROTEIN 1"/>
    <property type="match status" value="1"/>
</dbReference>
<dbReference type="SUPFAM" id="SSF52540">
    <property type="entry name" value="P-loop containing nucleoside triphosphate hydrolases"/>
    <property type="match status" value="1"/>
</dbReference>
<gene>
    <name evidence="5" type="ORF">BC936DRAFT_146659</name>
</gene>
<evidence type="ECO:0000256" key="1">
    <source>
        <dbReference type="ARBA" id="ARBA00022741"/>
    </source>
</evidence>
<dbReference type="GO" id="GO:0034067">
    <property type="term" value="P:protein localization to Golgi apparatus"/>
    <property type="evidence" value="ECO:0007669"/>
    <property type="project" value="TreeGrafter"/>
</dbReference>